<name>A0AA36FV40_9BILA</name>
<dbReference type="AlphaFoldDB" id="A0AA36FV40"/>
<evidence type="ECO:0000256" key="1">
    <source>
        <dbReference type="SAM" id="MobiDB-lite"/>
    </source>
</evidence>
<dbReference type="Pfam" id="PF00788">
    <property type="entry name" value="RA"/>
    <property type="match status" value="1"/>
</dbReference>
<dbReference type="SUPFAM" id="SSF54236">
    <property type="entry name" value="Ubiquitin-like"/>
    <property type="match status" value="1"/>
</dbReference>
<dbReference type="Gene3D" id="2.60.200.20">
    <property type="match status" value="1"/>
</dbReference>
<dbReference type="Gene3D" id="3.10.20.90">
    <property type="entry name" value="Phosphatidylinositol 3-kinase Catalytic Subunit, Chain A, domain 1"/>
    <property type="match status" value="2"/>
</dbReference>
<evidence type="ECO:0000259" key="2">
    <source>
        <dbReference type="PROSITE" id="PS50200"/>
    </source>
</evidence>
<dbReference type="InterPro" id="IPR028842">
    <property type="entry name" value="Afadin"/>
</dbReference>
<evidence type="ECO:0000313" key="3">
    <source>
        <dbReference type="EMBL" id="CAJ0562801.1"/>
    </source>
</evidence>
<dbReference type="GO" id="GO:0007165">
    <property type="term" value="P:signal transduction"/>
    <property type="evidence" value="ECO:0007669"/>
    <property type="project" value="InterPro"/>
</dbReference>
<dbReference type="InterPro" id="IPR029071">
    <property type="entry name" value="Ubiquitin-like_domsf"/>
</dbReference>
<feature type="compositionally biased region" description="Polar residues" evidence="1">
    <location>
        <begin position="422"/>
        <end position="431"/>
    </location>
</feature>
<feature type="region of interest" description="Disordered" evidence="1">
    <location>
        <begin position="402"/>
        <end position="435"/>
    </location>
</feature>
<dbReference type="InterPro" id="IPR000159">
    <property type="entry name" value="RA_dom"/>
</dbReference>
<dbReference type="PANTHER" id="PTHR10398:SF2">
    <property type="entry name" value="AFADIN"/>
    <property type="match status" value="1"/>
</dbReference>
<comment type="caution">
    <text evidence="3">The sequence shown here is derived from an EMBL/GenBank/DDBJ whole genome shotgun (WGS) entry which is preliminary data.</text>
</comment>
<organism evidence="3 4">
    <name type="scientific">Mesorhabditis spiculigera</name>
    <dbReference type="NCBI Taxonomy" id="96644"/>
    <lineage>
        <taxon>Eukaryota</taxon>
        <taxon>Metazoa</taxon>
        <taxon>Ecdysozoa</taxon>
        <taxon>Nematoda</taxon>
        <taxon>Chromadorea</taxon>
        <taxon>Rhabditida</taxon>
        <taxon>Rhabditina</taxon>
        <taxon>Rhabditomorpha</taxon>
        <taxon>Rhabditoidea</taxon>
        <taxon>Rhabditidae</taxon>
        <taxon>Mesorhabditinae</taxon>
        <taxon>Mesorhabditis</taxon>
    </lineage>
</organism>
<dbReference type="InterPro" id="IPR008984">
    <property type="entry name" value="SMAD_FHA_dom_sf"/>
</dbReference>
<gene>
    <name evidence="3" type="ORF">MSPICULIGERA_LOCUS2225</name>
</gene>
<feature type="non-terminal residue" evidence="3">
    <location>
        <position position="491"/>
    </location>
</feature>
<dbReference type="GO" id="GO:0050839">
    <property type="term" value="F:cell adhesion molecule binding"/>
    <property type="evidence" value="ECO:0007669"/>
    <property type="project" value="TreeGrafter"/>
</dbReference>
<dbReference type="Proteomes" id="UP001177023">
    <property type="component" value="Unassembled WGS sequence"/>
</dbReference>
<dbReference type="SUPFAM" id="SSF49879">
    <property type="entry name" value="SMAD/FHA domain"/>
    <property type="match status" value="1"/>
</dbReference>
<reference evidence="3" key="1">
    <citation type="submission" date="2023-06" db="EMBL/GenBank/DDBJ databases">
        <authorList>
            <person name="Delattre M."/>
        </authorList>
    </citation>
    <scope>NUCLEOTIDE SEQUENCE</scope>
    <source>
        <strain evidence="3">AF72</strain>
    </source>
</reference>
<dbReference type="PANTHER" id="PTHR10398">
    <property type="entry name" value="AFADIN"/>
    <property type="match status" value="1"/>
</dbReference>
<dbReference type="EMBL" id="CATQJA010000664">
    <property type="protein sequence ID" value="CAJ0562801.1"/>
    <property type="molecule type" value="Genomic_DNA"/>
</dbReference>
<dbReference type="InterPro" id="IPR000253">
    <property type="entry name" value="FHA_dom"/>
</dbReference>
<evidence type="ECO:0000313" key="4">
    <source>
        <dbReference type="Proteomes" id="UP001177023"/>
    </source>
</evidence>
<dbReference type="PROSITE" id="PS50200">
    <property type="entry name" value="RA"/>
    <property type="match status" value="1"/>
</dbReference>
<dbReference type="GO" id="GO:0005912">
    <property type="term" value="C:adherens junction"/>
    <property type="evidence" value="ECO:0007669"/>
    <property type="project" value="TreeGrafter"/>
</dbReference>
<dbReference type="Pfam" id="PF00498">
    <property type="entry name" value="FHA"/>
    <property type="match status" value="1"/>
</dbReference>
<proteinExistence type="predicted"/>
<dbReference type="CDD" id="cd01782">
    <property type="entry name" value="RA1_Afadin"/>
    <property type="match status" value="1"/>
</dbReference>
<feature type="domain" description="Ras-associating" evidence="2">
    <location>
        <begin position="35"/>
        <end position="129"/>
    </location>
</feature>
<accession>A0AA36FV40</accession>
<dbReference type="GO" id="GO:0032880">
    <property type="term" value="P:regulation of protein localization"/>
    <property type="evidence" value="ECO:0007669"/>
    <property type="project" value="TreeGrafter"/>
</dbReference>
<protein>
    <recommendedName>
        <fullName evidence="2">Ras-associating domain-containing protein</fullName>
    </recommendedName>
</protein>
<keyword evidence="4" id="KW-1185">Reference proteome</keyword>
<sequence>MTTEREQLSRLVKQWNENRLDLFHLTQPTEDLEIEGVMRFYFQDVGERVSTKCIRVSSTATTRAVIDALVEKFVPDLKMLTVPEYSLFREVPGGGEERKLDLEEKPLVVQLMWHRDDREGRFLLKKHDSQYLPLSALQLHDDKDSSVLPSAFQTGKELKKKHQGIGGSLKVYGAELDATRTYVTLLVSMRDRAAQILREALKKHFPTGYQKIRWNDLNVCALIFDSFGSCAHINHEFQIANRPPGAPEVFFHIRRRPSHYNRVDFERIGDISRGLPSRGWFSRCLLPVMDGVTGSGPTNIWLNSRRKNIILRATGVPGRHCVINFEQGVVTLTPSASDSYIEGKRPPDRPDSHLNEGDLIRWVLNACCDMSILRHTPTICPRRLFHISCNNEDYPAPRWALPPGRSQAENAESANPGYETPQIAQPMTNIPQGPPMSIQVSDYKECDKAEELLFWLANAGELSFLVDSDCEIRPLAQQQGDIVISPCSMLL</sequence>
<dbReference type="SMART" id="SM00314">
    <property type="entry name" value="RA"/>
    <property type="match status" value="2"/>
</dbReference>